<reference evidence="3" key="1">
    <citation type="submission" date="2018-01" db="EMBL/GenBank/DDBJ databases">
        <title>An insight into the sialome of Amazonian anophelines.</title>
        <authorList>
            <person name="Ribeiro J.M."/>
            <person name="Scarpassa V."/>
            <person name="Calvo E."/>
        </authorList>
    </citation>
    <scope>NUCLEOTIDE SEQUENCE</scope>
    <source>
        <tissue evidence="3">Salivary glands</tissue>
    </source>
</reference>
<protein>
    <submittedName>
        <fullName evidence="3">Putative secreted protein</fullName>
    </submittedName>
</protein>
<evidence type="ECO:0000256" key="1">
    <source>
        <dbReference type="SAM" id="MobiDB-lite"/>
    </source>
</evidence>
<evidence type="ECO:0000256" key="2">
    <source>
        <dbReference type="SAM" id="SignalP"/>
    </source>
</evidence>
<dbReference type="EMBL" id="GGFK01014423">
    <property type="protein sequence ID" value="MBW47744.1"/>
    <property type="molecule type" value="Transcribed_RNA"/>
</dbReference>
<feature type="signal peptide" evidence="2">
    <location>
        <begin position="1"/>
        <end position="16"/>
    </location>
</feature>
<proteinExistence type="predicted"/>
<name>A0A2M4B3X4_9DIPT</name>
<feature type="chain" id="PRO_5014979794" evidence="2">
    <location>
        <begin position="17"/>
        <end position="81"/>
    </location>
</feature>
<evidence type="ECO:0000313" key="3">
    <source>
        <dbReference type="EMBL" id="MBW47744.1"/>
    </source>
</evidence>
<accession>A0A2M4B3X4</accession>
<feature type="region of interest" description="Disordered" evidence="1">
    <location>
        <begin position="60"/>
        <end position="81"/>
    </location>
</feature>
<organism evidence="3">
    <name type="scientific">Anopheles triannulatus</name>
    <dbReference type="NCBI Taxonomy" id="58253"/>
    <lineage>
        <taxon>Eukaryota</taxon>
        <taxon>Metazoa</taxon>
        <taxon>Ecdysozoa</taxon>
        <taxon>Arthropoda</taxon>
        <taxon>Hexapoda</taxon>
        <taxon>Insecta</taxon>
        <taxon>Pterygota</taxon>
        <taxon>Neoptera</taxon>
        <taxon>Endopterygota</taxon>
        <taxon>Diptera</taxon>
        <taxon>Nematocera</taxon>
        <taxon>Culicoidea</taxon>
        <taxon>Culicidae</taxon>
        <taxon>Anophelinae</taxon>
        <taxon>Anopheles</taxon>
    </lineage>
</organism>
<keyword evidence="2" id="KW-0732">Signal</keyword>
<dbReference type="AlphaFoldDB" id="A0A2M4B3X4"/>
<sequence length="81" mass="8486">MPLLLLLVVLEAAIEASSVMLTYVGCSCGCSLVMCAGIGEGHWRGMLELAFLTEAVERGRSRDEQRTGSGGRQATLAGDLG</sequence>